<dbReference type="Proteomes" id="UP000240934">
    <property type="component" value="Segment"/>
</dbReference>
<reference evidence="1 2" key="1">
    <citation type="submission" date="2017-10" db="EMBL/GenBank/DDBJ databases">
        <title>Antibacterial composition for extension of chilled fish shelf life and decreasing of risk of food-borne infections, bacteriophage strains for its preparation.</title>
        <authorList>
            <person name="Zulkarneev E.R."/>
            <person name="Aleshkin A.V."/>
            <person name="Rubalsky O.V."/>
            <person name="Kiseleva I.A."/>
            <person name="Rubalskii E.O."/>
            <person name="Lebedev S.N."/>
        </authorList>
    </citation>
    <scope>NUCLEOTIDE SEQUENCE [LARGE SCALE GENOMIC DNA]</scope>
</reference>
<accession>A0A2H4YFA6</accession>
<proteinExistence type="predicted"/>
<name>A0A2H4YFA6_9CAUD</name>
<keyword evidence="2" id="KW-1185">Reference proteome</keyword>
<gene>
    <name evidence="1" type="ORF">Ah1_00350</name>
</gene>
<dbReference type="EMBL" id="MG250483">
    <property type="protein sequence ID" value="AUE22868.1"/>
    <property type="molecule type" value="Genomic_DNA"/>
</dbReference>
<evidence type="ECO:0000313" key="1">
    <source>
        <dbReference type="EMBL" id="AUE22868.1"/>
    </source>
</evidence>
<evidence type="ECO:0000313" key="2">
    <source>
        <dbReference type="Proteomes" id="UP000240934"/>
    </source>
</evidence>
<organism evidence="1 2">
    <name type="scientific">Aeromonas phage Ah1</name>
    <dbReference type="NCBI Taxonomy" id="2053701"/>
    <lineage>
        <taxon>Viruses</taxon>
        <taxon>Duplodnaviria</taxon>
        <taxon>Heunggongvirae</taxon>
        <taxon>Uroviricota</taxon>
        <taxon>Caudoviricetes</taxon>
        <taxon>Pantevenvirales</taxon>
        <taxon>Straboviridae</taxon>
        <taxon>Cinqassovirus</taxon>
        <taxon>Cinqassovirus ah1</taxon>
    </lineage>
</organism>
<protein>
    <submittedName>
        <fullName evidence="1">Uncharacterized protein</fullName>
    </submittedName>
</protein>
<sequence length="92" mass="10438">MSIIAFFLKAKKRVTRHLNGDDELTIGPRALTDIVGQLEQNVVELRERQAADIAQVEQLDKDIAVIQKRQANKRQDAERAGRIADKFAELLK</sequence>